<proteinExistence type="predicted"/>
<reference evidence="2 3" key="1">
    <citation type="submission" date="2020-08" db="EMBL/GenBank/DDBJ databases">
        <title>Genomic Encyclopedia of Type Strains, Phase IV (KMG-IV): sequencing the most valuable type-strain genomes for metagenomic binning, comparative biology and taxonomic classification.</title>
        <authorList>
            <person name="Goeker M."/>
        </authorList>
    </citation>
    <scope>NUCLEOTIDE SEQUENCE [LARGE SCALE GENOMIC DNA]</scope>
    <source>
        <strain evidence="2 3">DSM 24163</strain>
    </source>
</reference>
<gene>
    <name evidence="2" type="ORF">HNQ52_003346</name>
</gene>
<accession>A0A7W8D8A3</accession>
<organism evidence="2 3">
    <name type="scientific">Chiayiivirga flava</name>
    <dbReference type="NCBI Taxonomy" id="659595"/>
    <lineage>
        <taxon>Bacteria</taxon>
        <taxon>Pseudomonadati</taxon>
        <taxon>Pseudomonadota</taxon>
        <taxon>Gammaproteobacteria</taxon>
        <taxon>Lysobacterales</taxon>
        <taxon>Lysobacteraceae</taxon>
        <taxon>Chiayiivirga</taxon>
    </lineage>
</organism>
<evidence type="ECO:0000313" key="2">
    <source>
        <dbReference type="EMBL" id="MBB5209773.1"/>
    </source>
</evidence>
<evidence type="ECO:0000259" key="1">
    <source>
        <dbReference type="Pfam" id="PF13387"/>
    </source>
</evidence>
<dbReference type="RefSeq" id="WP_183962405.1">
    <property type="nucleotide sequence ID" value="NZ_JACHHP010000008.1"/>
</dbReference>
<dbReference type="Pfam" id="PF13387">
    <property type="entry name" value="Lnb_N"/>
    <property type="match status" value="1"/>
</dbReference>
<dbReference type="EMBL" id="JACHHP010000008">
    <property type="protein sequence ID" value="MBB5209773.1"/>
    <property type="molecule type" value="Genomic_DNA"/>
</dbReference>
<protein>
    <recommendedName>
        <fullName evidence="1">Lnb N-terminal periplasmic domain-containing protein</fullName>
    </recommendedName>
</protein>
<dbReference type="InterPro" id="IPR025178">
    <property type="entry name" value="Lnb_N"/>
</dbReference>
<sequence>MLTVLRRRRFVAVACALLAGALVAWLLLVLLLRPSNDRDWAPDQVRLPTARIDGDSVTVSNVRNALYRSTTDFDVRWETRSYDLATLESLWFMVEPFAAWRGPAHTLLSFGFSDGQYVAISAEIRKETGESFSPVLGLLRQYELTYVVGDERDLIGLRANHRRDDVHLYRMRATPAQARALFVGMLERANALAAQPEFYNTLTNTCTTNIVDHIEQLAPGTVPLSYRTVLPAYADDLAYDLGLIDTALPRESYRAAHRINDAAARFADSPDFSRAIRMRDGEN</sequence>
<name>A0A7W8D8A3_9GAMM</name>
<comment type="caution">
    <text evidence="2">The sequence shown here is derived from an EMBL/GenBank/DDBJ whole genome shotgun (WGS) entry which is preliminary data.</text>
</comment>
<dbReference type="Proteomes" id="UP000521199">
    <property type="component" value="Unassembled WGS sequence"/>
</dbReference>
<feature type="domain" description="Lnb N-terminal periplasmic" evidence="1">
    <location>
        <begin position="75"/>
        <end position="230"/>
    </location>
</feature>
<dbReference type="AlphaFoldDB" id="A0A7W8D8A3"/>
<keyword evidence="3" id="KW-1185">Reference proteome</keyword>
<evidence type="ECO:0000313" key="3">
    <source>
        <dbReference type="Proteomes" id="UP000521199"/>
    </source>
</evidence>